<dbReference type="AlphaFoldDB" id="A0A0H5C146"/>
<evidence type="ECO:0000256" key="3">
    <source>
        <dbReference type="ARBA" id="ARBA00023015"/>
    </source>
</evidence>
<evidence type="ECO:0000256" key="5">
    <source>
        <dbReference type="ARBA" id="ARBA00023163"/>
    </source>
</evidence>
<keyword evidence="4 7" id="KW-0010">Activator</keyword>
<gene>
    <name evidence="9" type="ORF">BN1211_1602</name>
</gene>
<comment type="subcellular location">
    <subcellularLocation>
        <location evidence="1 7">Nucleus</location>
    </subcellularLocation>
</comment>
<reference evidence="10" key="1">
    <citation type="journal article" date="2015" name="J. Biotechnol.">
        <title>The structure of the Cyberlindnera jadinii genome and its relation to Candida utilis analyzed by the occurrence of single nucleotide polymorphisms.</title>
        <authorList>
            <person name="Rupp O."/>
            <person name="Brinkrolf K."/>
            <person name="Buerth C."/>
            <person name="Kunigo M."/>
            <person name="Schneider J."/>
            <person name="Jaenicke S."/>
            <person name="Goesmann A."/>
            <person name="Puehler A."/>
            <person name="Jaeger K.-E."/>
            <person name="Ernst J.F."/>
        </authorList>
    </citation>
    <scope>NUCLEOTIDE SEQUENCE [LARGE SCALE GENOMIC DNA]</scope>
    <source>
        <strain evidence="10">ATCC 18201 / CBS 1600 / BCRC 20928 / JCM 3617 / NBRC 0987 / NRRL Y-1542</strain>
    </source>
</reference>
<dbReference type="InterPro" id="IPR019680">
    <property type="entry name" value="Mediator_Med1"/>
</dbReference>
<accession>A0A0H5C146</accession>
<dbReference type="GO" id="GO:0045944">
    <property type="term" value="P:positive regulation of transcription by RNA polymerase II"/>
    <property type="evidence" value="ECO:0007669"/>
    <property type="project" value="UniProtKB-ARBA"/>
</dbReference>
<evidence type="ECO:0000256" key="6">
    <source>
        <dbReference type="ARBA" id="ARBA00023242"/>
    </source>
</evidence>
<keyword evidence="6 7" id="KW-0539">Nucleus</keyword>
<evidence type="ECO:0000256" key="1">
    <source>
        <dbReference type="ARBA" id="ARBA00004123"/>
    </source>
</evidence>
<evidence type="ECO:0000313" key="9">
    <source>
        <dbReference type="EMBL" id="CEP21493.1"/>
    </source>
</evidence>
<proteinExistence type="inferred from homology"/>
<dbReference type="Proteomes" id="UP000038830">
    <property type="component" value="Unassembled WGS sequence"/>
</dbReference>
<sequence>MDSYHSDLTRIATILKQSPGSVTLENLLRLANFYKFETFNEEISPGVKRVSIAGKILVIDIDFHELESSIRGQTRIDVDTVKLILANNDSMFTVNNADGSIVLEMALKQQKLVQFDRCLEQLSVLDQNSTQVDLFHQYTSIMGTLQAEFPNSEYSTQEFSIMINSLFQISLASDERIALAFESVTVTDVGFKVEFSKPLIIPRHLANKVGIVLDNESRAQLCNNNDIYRTKRNSLLQTFQFVQSEFVQTTGFACGALSQLITTLHWFTKFESLNKLYTELHSKYEPLDRLSELTNEPQWFTEFTQGSLQKEDTFIKITVTDDEFRVDTELEYKRSIKLDALTPDDIRILSNELQREDSSP</sequence>
<evidence type="ECO:0000259" key="8">
    <source>
        <dbReference type="Pfam" id="PF10744"/>
    </source>
</evidence>
<dbReference type="EMBL" id="CDQK01000002">
    <property type="protein sequence ID" value="CEP21493.1"/>
    <property type="molecule type" value="Genomic_DNA"/>
</dbReference>
<keyword evidence="3 7" id="KW-0805">Transcription regulation</keyword>
<dbReference type="Pfam" id="PF10744">
    <property type="entry name" value="Med1"/>
    <property type="match status" value="1"/>
</dbReference>
<protein>
    <recommendedName>
        <fullName evidence="7">Mediator of RNA polymerase II transcription subunit 1</fullName>
    </recommendedName>
    <alternativeName>
        <fullName evidence="7">Mediator complex subunit 1</fullName>
    </alternativeName>
</protein>
<evidence type="ECO:0000256" key="7">
    <source>
        <dbReference type="RuleBase" id="RU364059"/>
    </source>
</evidence>
<evidence type="ECO:0000256" key="2">
    <source>
        <dbReference type="ARBA" id="ARBA00006210"/>
    </source>
</evidence>
<comment type="similarity">
    <text evidence="2 7">Belongs to the Mediator complex subunit 1 family.</text>
</comment>
<feature type="domain" description="Mediator complex subunit Med1" evidence="8">
    <location>
        <begin position="13"/>
        <end position="146"/>
    </location>
</feature>
<keyword evidence="5 7" id="KW-0804">Transcription</keyword>
<comment type="function">
    <text evidence="7">Component of the Mediator complex, a coactivator involved in the regulated transcription of nearly all RNA polymerase II-dependent genes. Mediator functions as a bridge to convey information from gene-specific regulatory proteins to the basal RNA polymerase II transcription machinery. Mediator is recruited to promoters by direct interactions with regulatory proteins and serves as a scaffold for the assembly of a functional preinitiation complex with RNA polymerase II and the general transcription factors.</text>
</comment>
<dbReference type="GO" id="GO:0003712">
    <property type="term" value="F:transcription coregulator activity"/>
    <property type="evidence" value="ECO:0007669"/>
    <property type="project" value="InterPro"/>
</dbReference>
<dbReference type="GO" id="GO:0016592">
    <property type="term" value="C:mediator complex"/>
    <property type="evidence" value="ECO:0007669"/>
    <property type="project" value="InterPro"/>
</dbReference>
<organism evidence="9 10">
    <name type="scientific">Cyberlindnera jadinii (strain ATCC 18201 / CBS 1600 / BCRC 20928 / JCM 3617 / NBRC 0987 / NRRL Y-1542)</name>
    <name type="common">Torula yeast</name>
    <name type="synonym">Candida utilis</name>
    <dbReference type="NCBI Taxonomy" id="983966"/>
    <lineage>
        <taxon>Eukaryota</taxon>
        <taxon>Fungi</taxon>
        <taxon>Dikarya</taxon>
        <taxon>Ascomycota</taxon>
        <taxon>Saccharomycotina</taxon>
        <taxon>Saccharomycetes</taxon>
        <taxon>Phaffomycetales</taxon>
        <taxon>Phaffomycetaceae</taxon>
        <taxon>Cyberlindnera</taxon>
    </lineage>
</organism>
<evidence type="ECO:0000256" key="4">
    <source>
        <dbReference type="ARBA" id="ARBA00023159"/>
    </source>
</evidence>
<evidence type="ECO:0000313" key="10">
    <source>
        <dbReference type="Proteomes" id="UP000038830"/>
    </source>
</evidence>
<name>A0A0H5C146_CYBJN</name>